<dbReference type="GO" id="GO:0032153">
    <property type="term" value="C:cell division site"/>
    <property type="evidence" value="ECO:0007669"/>
    <property type="project" value="TreeGrafter"/>
</dbReference>
<evidence type="ECO:0000313" key="3">
    <source>
        <dbReference type="EMBL" id="SMG00624.1"/>
    </source>
</evidence>
<dbReference type="Pfam" id="PF01551">
    <property type="entry name" value="Peptidase_M23"/>
    <property type="match status" value="1"/>
</dbReference>
<proteinExistence type="inferred from homology"/>
<organism evidence="3 4">
    <name type="scientific">Burkholderia singularis</name>
    <dbReference type="NCBI Taxonomy" id="1503053"/>
    <lineage>
        <taxon>Bacteria</taxon>
        <taxon>Pseudomonadati</taxon>
        <taxon>Pseudomonadota</taxon>
        <taxon>Betaproteobacteria</taxon>
        <taxon>Burkholderiales</taxon>
        <taxon>Burkholderiaceae</taxon>
        <taxon>Burkholderia</taxon>
        <taxon>pseudomallei group</taxon>
    </lineage>
</organism>
<dbReference type="InterPro" id="IPR011055">
    <property type="entry name" value="Dup_hybrid_motif"/>
</dbReference>
<dbReference type="GO" id="GO:0004222">
    <property type="term" value="F:metalloendopeptidase activity"/>
    <property type="evidence" value="ECO:0007669"/>
    <property type="project" value="TreeGrafter"/>
</dbReference>
<comment type="similarity">
    <text evidence="1">Belongs to the E.coli NlpD/Haemophilus LppB family.</text>
</comment>
<keyword evidence="3" id="KW-0449">Lipoprotein</keyword>
<dbReference type="AlphaFoldDB" id="A0A238H5U4"/>
<protein>
    <submittedName>
        <fullName evidence="3">Lipoprotein NlpD</fullName>
    </submittedName>
</protein>
<name>A0A238H5U4_9BURK</name>
<sequence length="205" mass="21624">MARRTCIVYEEMLIPMMSSSKPTHRCVRKSFTLASRVTGVVAAAMLAACATPPNSAPAAGYQGKPPAGATQSAQSFLQRSPLPDASTPAFAWPVRGPILKPAGNTKGVDIGGTAGEPVKAVAGGVVAYAGSSLRGYGNFVIIKHDDTYLSAYAHNRVLKVKEGDKVEKGQTIAEMGSSDASRVMLHFEIRRNGVPVDPLKYLPPQ</sequence>
<accession>A0A238H5U4</accession>
<evidence type="ECO:0000256" key="1">
    <source>
        <dbReference type="ARBA" id="ARBA00038420"/>
    </source>
</evidence>
<evidence type="ECO:0000259" key="2">
    <source>
        <dbReference type="Pfam" id="PF01551"/>
    </source>
</evidence>
<evidence type="ECO:0000313" key="4">
    <source>
        <dbReference type="Proteomes" id="UP000198460"/>
    </source>
</evidence>
<dbReference type="InterPro" id="IPR050570">
    <property type="entry name" value="Cell_wall_metabolism_enzyme"/>
</dbReference>
<feature type="domain" description="M23ase beta-sheet core" evidence="2">
    <location>
        <begin position="105"/>
        <end position="198"/>
    </location>
</feature>
<dbReference type="PANTHER" id="PTHR21666:SF263">
    <property type="entry name" value="MUREIN HYDROLASE ACTIVATOR NLPD"/>
    <property type="match status" value="1"/>
</dbReference>
<dbReference type="EMBL" id="FXAN01000058">
    <property type="protein sequence ID" value="SMG00624.1"/>
    <property type="molecule type" value="Genomic_DNA"/>
</dbReference>
<dbReference type="GO" id="GO:0009279">
    <property type="term" value="C:cell outer membrane"/>
    <property type="evidence" value="ECO:0007669"/>
    <property type="project" value="TreeGrafter"/>
</dbReference>
<reference evidence="3 4" key="1">
    <citation type="submission" date="2017-04" db="EMBL/GenBank/DDBJ databases">
        <authorList>
            <person name="Afonso C.L."/>
            <person name="Miller P.J."/>
            <person name="Scott M.A."/>
            <person name="Spackman E."/>
            <person name="Goraichik I."/>
            <person name="Dimitrov K.M."/>
            <person name="Suarez D.L."/>
            <person name="Swayne D.E."/>
        </authorList>
    </citation>
    <scope>NUCLEOTIDE SEQUENCE [LARGE SCALE GENOMIC DNA]</scope>
    <source>
        <strain evidence="3">LMG 28154</strain>
    </source>
</reference>
<dbReference type="PANTHER" id="PTHR21666">
    <property type="entry name" value="PEPTIDASE-RELATED"/>
    <property type="match status" value="1"/>
</dbReference>
<dbReference type="SUPFAM" id="SSF51261">
    <property type="entry name" value="Duplicated hybrid motif"/>
    <property type="match status" value="1"/>
</dbReference>
<dbReference type="CDD" id="cd12797">
    <property type="entry name" value="M23_peptidase"/>
    <property type="match status" value="1"/>
</dbReference>
<dbReference type="Gene3D" id="2.70.70.10">
    <property type="entry name" value="Glucose Permease (Domain IIA)"/>
    <property type="match status" value="1"/>
</dbReference>
<dbReference type="InterPro" id="IPR016047">
    <property type="entry name" value="M23ase_b-sheet_dom"/>
</dbReference>
<gene>
    <name evidence="3" type="ORF">BSIN_3757</name>
</gene>
<dbReference type="Proteomes" id="UP000198460">
    <property type="component" value="Unassembled WGS sequence"/>
</dbReference>